<comment type="caution">
    <text evidence="1">The sequence shown here is derived from an EMBL/GenBank/DDBJ whole genome shotgun (WGS) entry which is preliminary data.</text>
</comment>
<dbReference type="Proteomes" id="UP000545493">
    <property type="component" value="Unassembled WGS sequence"/>
</dbReference>
<keyword evidence="1" id="KW-0449">Lipoprotein</keyword>
<gene>
    <name evidence="1" type="ORF">FHU38_003941</name>
</gene>
<reference evidence="1 2" key="1">
    <citation type="submission" date="2020-03" db="EMBL/GenBank/DDBJ databases">
        <title>Sequencing the genomes of 1000 actinobacteria strains.</title>
        <authorList>
            <person name="Klenk H.-P."/>
        </authorList>
    </citation>
    <scope>NUCLEOTIDE SEQUENCE [LARGE SCALE GENOMIC DNA]</scope>
    <source>
        <strain evidence="1 2">DSM 45685</strain>
    </source>
</reference>
<evidence type="ECO:0000313" key="1">
    <source>
        <dbReference type="EMBL" id="NIJ13597.1"/>
    </source>
</evidence>
<keyword evidence="2" id="KW-1185">Reference proteome</keyword>
<sequence>MAELEPVVLPASVAASHLRACAEALAAAPGVELAELAAVVGHVVSGQRNLAEALEALARRVRAGCADPALAAVPTADLAALAEVLQAAATAFGCSAQALTESEPLVETIAEMAGGHTRL</sequence>
<protein>
    <submittedName>
        <fullName evidence="1">Putative lipoprotein</fullName>
    </submittedName>
</protein>
<proteinExistence type="predicted"/>
<dbReference type="EMBL" id="JAAOYM010000001">
    <property type="protein sequence ID" value="NIJ13597.1"/>
    <property type="molecule type" value="Genomic_DNA"/>
</dbReference>
<dbReference type="RefSeq" id="WP_167173489.1">
    <property type="nucleotide sequence ID" value="NZ_JAAOYM010000001.1"/>
</dbReference>
<name>A0A7X5UTI6_9PSEU</name>
<dbReference type="AlphaFoldDB" id="A0A7X5UTI6"/>
<organism evidence="1 2">
    <name type="scientific">Saccharomonospora amisosensis</name>
    <dbReference type="NCBI Taxonomy" id="1128677"/>
    <lineage>
        <taxon>Bacteria</taxon>
        <taxon>Bacillati</taxon>
        <taxon>Actinomycetota</taxon>
        <taxon>Actinomycetes</taxon>
        <taxon>Pseudonocardiales</taxon>
        <taxon>Pseudonocardiaceae</taxon>
        <taxon>Saccharomonospora</taxon>
    </lineage>
</organism>
<evidence type="ECO:0000313" key="2">
    <source>
        <dbReference type="Proteomes" id="UP000545493"/>
    </source>
</evidence>
<accession>A0A7X5UTI6</accession>